<dbReference type="Gene3D" id="1.10.10.10">
    <property type="entry name" value="Winged helix-like DNA-binding domain superfamily/Winged helix DNA-binding domain"/>
    <property type="match status" value="1"/>
</dbReference>
<dbReference type="InterPro" id="IPR036388">
    <property type="entry name" value="WH-like_DNA-bd_sf"/>
</dbReference>
<feature type="domain" description="HTH marR-type" evidence="1">
    <location>
        <begin position="27"/>
        <end position="162"/>
    </location>
</feature>
<dbReference type="InterPro" id="IPR039422">
    <property type="entry name" value="MarR/SlyA-like"/>
</dbReference>
<dbReference type="EMBL" id="CP039247">
    <property type="protein sequence ID" value="QCB27565.1"/>
    <property type="molecule type" value="Genomic_DNA"/>
</dbReference>
<keyword evidence="3" id="KW-1185">Reference proteome</keyword>
<dbReference type="Proteomes" id="UP000296352">
    <property type="component" value="Chromosome"/>
</dbReference>
<protein>
    <submittedName>
        <fullName evidence="2">Putative HTH-type transcriptional regulator YusO</fullName>
    </submittedName>
</protein>
<name>A0A4P7QDF1_9CORY</name>
<dbReference type="KEGG" id="cee:CENDO_01310"/>
<dbReference type="InterPro" id="IPR011991">
    <property type="entry name" value="ArsR-like_HTH"/>
</dbReference>
<evidence type="ECO:0000313" key="2">
    <source>
        <dbReference type="EMBL" id="QCB27565.1"/>
    </source>
</evidence>
<dbReference type="InterPro" id="IPR000835">
    <property type="entry name" value="HTH_MarR-typ"/>
</dbReference>
<dbReference type="SMART" id="SM00347">
    <property type="entry name" value="HTH_MARR"/>
    <property type="match status" value="1"/>
</dbReference>
<dbReference type="PANTHER" id="PTHR33164">
    <property type="entry name" value="TRANSCRIPTIONAL REGULATOR, MARR FAMILY"/>
    <property type="match status" value="1"/>
</dbReference>
<dbReference type="PROSITE" id="PS50995">
    <property type="entry name" value="HTH_MARR_2"/>
    <property type="match status" value="1"/>
</dbReference>
<dbReference type="GO" id="GO:0006950">
    <property type="term" value="P:response to stress"/>
    <property type="evidence" value="ECO:0007669"/>
    <property type="project" value="TreeGrafter"/>
</dbReference>
<organism evidence="2 3">
    <name type="scientific">Corynebacterium endometrii</name>
    <dbReference type="NCBI Taxonomy" id="2488819"/>
    <lineage>
        <taxon>Bacteria</taxon>
        <taxon>Bacillati</taxon>
        <taxon>Actinomycetota</taxon>
        <taxon>Actinomycetes</taxon>
        <taxon>Mycobacteriales</taxon>
        <taxon>Corynebacteriaceae</taxon>
        <taxon>Corynebacterium</taxon>
    </lineage>
</organism>
<accession>A0A4P7QDF1</accession>
<dbReference type="InterPro" id="IPR036390">
    <property type="entry name" value="WH_DNA-bd_sf"/>
</dbReference>
<dbReference type="PRINTS" id="PR00598">
    <property type="entry name" value="HTHMARR"/>
</dbReference>
<proteinExistence type="predicted"/>
<dbReference type="GO" id="GO:0003700">
    <property type="term" value="F:DNA-binding transcription factor activity"/>
    <property type="evidence" value="ECO:0007669"/>
    <property type="project" value="InterPro"/>
</dbReference>
<dbReference type="AlphaFoldDB" id="A0A4P7QDF1"/>
<dbReference type="CDD" id="cd00090">
    <property type="entry name" value="HTH_ARSR"/>
    <property type="match status" value="1"/>
</dbReference>
<dbReference type="SUPFAM" id="SSF46785">
    <property type="entry name" value="Winged helix' DNA-binding domain"/>
    <property type="match status" value="1"/>
</dbReference>
<dbReference type="OrthoDB" id="3296622at2"/>
<dbReference type="Pfam" id="PF01047">
    <property type="entry name" value="MarR"/>
    <property type="match status" value="1"/>
</dbReference>
<dbReference type="PANTHER" id="PTHR33164:SF101">
    <property type="entry name" value="TRANSCRIPTIONAL REPRESSOR MPRA"/>
    <property type="match status" value="1"/>
</dbReference>
<reference evidence="2 3" key="1">
    <citation type="submission" date="2019-04" db="EMBL/GenBank/DDBJ databases">
        <title>Corynebacterium endometrii sp. nov., isolated from the uterus of a cow with endometritis.</title>
        <authorList>
            <person name="Ballas P."/>
            <person name="Ruckert C."/>
            <person name="Wagener K."/>
            <person name="Drillich M."/>
            <person name="Kaempfer P."/>
            <person name="Busse H.-J."/>
            <person name="Ehling-Schulz M."/>
        </authorList>
    </citation>
    <scope>NUCLEOTIDE SEQUENCE [LARGE SCALE GENOMIC DNA]</scope>
    <source>
        <strain evidence="2 3">LMM-1653</strain>
    </source>
</reference>
<evidence type="ECO:0000259" key="1">
    <source>
        <dbReference type="PROSITE" id="PS50995"/>
    </source>
</evidence>
<sequence length="165" mass="18288">MHKTKGGKMDNVAEGRRQWAKHNGQESADILASVTSTIRLAQYFVSGGDKSLEPFGITFAQFELLTLLNYARRGYLPMSSIASRLQVPPPSLTHTVRKLEREGLLERTPDPQDKRSLRVSLTDQGTVLLSSATPAFNAFLASLELDSQARETLIEVSARLRGFEI</sequence>
<evidence type="ECO:0000313" key="3">
    <source>
        <dbReference type="Proteomes" id="UP000296352"/>
    </source>
</evidence>
<gene>
    <name evidence="2" type="primary">yusO</name>
    <name evidence="2" type="ORF">CENDO_01310</name>
</gene>